<evidence type="ECO:0000313" key="22">
    <source>
        <dbReference type="Proteomes" id="UP000051643"/>
    </source>
</evidence>
<dbReference type="OrthoDB" id="9794577at2"/>
<comment type="similarity">
    <text evidence="2">Belongs to the CpsD/CapB family.</text>
</comment>
<protein>
    <recommendedName>
        <fullName evidence="4">non-specific protein-tyrosine kinase</fullName>
        <ecNumber evidence="4">2.7.10.2</ecNumber>
    </recommendedName>
</protein>
<evidence type="ECO:0000256" key="12">
    <source>
        <dbReference type="ARBA" id="ARBA00022989"/>
    </source>
</evidence>
<evidence type="ECO:0000256" key="5">
    <source>
        <dbReference type="ARBA" id="ARBA00022475"/>
    </source>
</evidence>
<organism evidence="21 22">
    <name type="scientific">Salegentibacter mishustinae</name>
    <dbReference type="NCBI Taxonomy" id="270918"/>
    <lineage>
        <taxon>Bacteria</taxon>
        <taxon>Pseudomonadati</taxon>
        <taxon>Bacteroidota</taxon>
        <taxon>Flavobacteriia</taxon>
        <taxon>Flavobacteriales</taxon>
        <taxon>Flavobacteriaceae</taxon>
        <taxon>Salegentibacter</taxon>
    </lineage>
</organism>
<comment type="caution">
    <text evidence="21">The sequence shown here is derived from an EMBL/GenBank/DDBJ whole genome shotgun (WGS) entry which is preliminary data.</text>
</comment>
<evidence type="ECO:0000256" key="4">
    <source>
        <dbReference type="ARBA" id="ARBA00011903"/>
    </source>
</evidence>
<dbReference type="Pfam" id="PF13807">
    <property type="entry name" value="GNVR"/>
    <property type="match status" value="1"/>
</dbReference>
<evidence type="ECO:0000256" key="11">
    <source>
        <dbReference type="ARBA" id="ARBA00022840"/>
    </source>
</evidence>
<dbReference type="GO" id="GO:0005524">
    <property type="term" value="F:ATP binding"/>
    <property type="evidence" value="ECO:0007669"/>
    <property type="project" value="UniProtKB-KW"/>
</dbReference>
<evidence type="ECO:0000256" key="7">
    <source>
        <dbReference type="ARBA" id="ARBA00022679"/>
    </source>
</evidence>
<evidence type="ECO:0000313" key="21">
    <source>
        <dbReference type="EMBL" id="KRG28313.1"/>
    </source>
</evidence>
<dbReference type="EC" id="2.7.10.2" evidence="4"/>
<dbReference type="SUPFAM" id="SSF52540">
    <property type="entry name" value="P-loop containing nucleoside triphosphate hydrolases"/>
    <property type="match status" value="1"/>
</dbReference>
<evidence type="ECO:0000259" key="18">
    <source>
        <dbReference type="Pfam" id="PF02706"/>
    </source>
</evidence>
<dbReference type="Proteomes" id="UP000051643">
    <property type="component" value="Unassembled WGS sequence"/>
</dbReference>
<dbReference type="Pfam" id="PF13614">
    <property type="entry name" value="AAA_31"/>
    <property type="match status" value="1"/>
</dbReference>
<evidence type="ECO:0000256" key="16">
    <source>
        <dbReference type="SAM" id="Coils"/>
    </source>
</evidence>
<comment type="subcellular location">
    <subcellularLocation>
        <location evidence="1">Cell inner membrane</location>
        <topology evidence="1">Multi-pass membrane protein</topology>
    </subcellularLocation>
</comment>
<keyword evidence="7" id="KW-0808">Transferase</keyword>
<feature type="domain" description="Tyrosine-protein kinase G-rich" evidence="20">
    <location>
        <begin position="430"/>
        <end position="507"/>
    </location>
</feature>
<feature type="domain" description="Polysaccharide chain length determinant N-terminal" evidence="18">
    <location>
        <begin position="18"/>
        <end position="103"/>
    </location>
</feature>
<dbReference type="InterPro" id="IPR003856">
    <property type="entry name" value="LPS_length_determ_N"/>
</dbReference>
<feature type="coiled-coil region" evidence="16">
    <location>
        <begin position="263"/>
        <end position="290"/>
    </location>
</feature>
<keyword evidence="8 17" id="KW-0812">Transmembrane</keyword>
<evidence type="ECO:0000256" key="17">
    <source>
        <dbReference type="SAM" id="Phobius"/>
    </source>
</evidence>
<keyword evidence="9" id="KW-0547">Nucleotide-binding</keyword>
<dbReference type="InterPro" id="IPR025669">
    <property type="entry name" value="AAA_dom"/>
</dbReference>
<feature type="domain" description="AAA" evidence="19">
    <location>
        <begin position="581"/>
        <end position="724"/>
    </location>
</feature>
<evidence type="ECO:0000259" key="19">
    <source>
        <dbReference type="Pfam" id="PF13614"/>
    </source>
</evidence>
<comment type="catalytic activity">
    <reaction evidence="15">
        <text>L-tyrosyl-[protein] + ATP = O-phospho-L-tyrosyl-[protein] + ADP + H(+)</text>
        <dbReference type="Rhea" id="RHEA:10596"/>
        <dbReference type="Rhea" id="RHEA-COMP:10136"/>
        <dbReference type="Rhea" id="RHEA-COMP:20101"/>
        <dbReference type="ChEBI" id="CHEBI:15378"/>
        <dbReference type="ChEBI" id="CHEBI:30616"/>
        <dbReference type="ChEBI" id="CHEBI:46858"/>
        <dbReference type="ChEBI" id="CHEBI:61978"/>
        <dbReference type="ChEBI" id="CHEBI:456216"/>
        <dbReference type="EC" id="2.7.10.2"/>
    </reaction>
</comment>
<evidence type="ECO:0000256" key="15">
    <source>
        <dbReference type="ARBA" id="ARBA00051245"/>
    </source>
</evidence>
<dbReference type="InterPro" id="IPR050445">
    <property type="entry name" value="Bact_polysacc_biosynth/exp"/>
</dbReference>
<keyword evidence="12 17" id="KW-1133">Transmembrane helix</keyword>
<evidence type="ECO:0000256" key="9">
    <source>
        <dbReference type="ARBA" id="ARBA00022741"/>
    </source>
</evidence>
<evidence type="ECO:0000256" key="13">
    <source>
        <dbReference type="ARBA" id="ARBA00023136"/>
    </source>
</evidence>
<sequence>MKYNSKTGKEDNLFRYIIKTFFPFWPLFLVLVVVCILAAWGYLKYATPIYEASASIMIKDEEKGVDDSKIMESINPFDSKKIVENEIEVLKSRDLMKAVVRDLNLYAPIYEDAGIKTISAYTSSPIKVIVEDPNKISLSEDEPEKHFFKYNANDEKVIFSGKEYSLNEWFEFSAGQTIMFVKNDHVNKKASNPLFFYLLNPKMISSELIDELDISTSNKLSSVVNLTIRDAVPERAENILNRLILEYNRKIIKDQNELAASTMTFIDERIENVEAELDELEYNIQEYKSNQGVVDLSEQGRLYLQDVGENDKQISELELQLAVLNNVENYVISKGSAGGMVPSTLGISDPILSQLIEKLYNLEVEYERLKRTTAENNPVLTSISNQISKIRPSILENVKSQKQNLQSRLANLNSNNRRFNSTLRNIPGKERTLLEINRRKTIKNNLFSYLLQKREEAALANVPTNENSAMIDKAEASIDPVSPKPLFTYLIAILLAVGVGTGYVKGKEILSGKVLYRSDIEEYTSIPVIAEVFHSKNSKNRRFTKPQDFVLIEQFRQLGARLGLYRRDIENKRILVTSGISGEGKSFVSSNLAFSLAQTGKKVVLVDMDFRKHKTSDLFNLSGSNGIIGLLKGEVTYDEIIHPSGVNSNLFVIATGAKGDDYTEILLNGKLEFLMDSLSDDFEYVVIDAAPVNILAEVNLIAEFSEKTLLIIRHGHTSKESLKRLDESAGLQSLKNVSIVFNGLKNRGMIKTDYGYGYDLKHRMASYAKQ</sequence>
<gene>
    <name evidence="21" type="ORF">APR42_05865</name>
</gene>
<dbReference type="PANTHER" id="PTHR32309:SF13">
    <property type="entry name" value="FERRIC ENTEROBACTIN TRANSPORT PROTEIN FEPE"/>
    <property type="match status" value="1"/>
</dbReference>
<dbReference type="InterPro" id="IPR032807">
    <property type="entry name" value="GNVR"/>
</dbReference>
<keyword evidence="13 17" id="KW-0472">Membrane</keyword>
<dbReference type="RefSeq" id="WP_057481984.1">
    <property type="nucleotide sequence ID" value="NZ_BMWR01000001.1"/>
</dbReference>
<accession>A0A0Q9Z8F1</accession>
<evidence type="ECO:0000259" key="20">
    <source>
        <dbReference type="Pfam" id="PF13807"/>
    </source>
</evidence>
<feature type="transmembrane region" description="Helical" evidence="17">
    <location>
        <begin position="21"/>
        <end position="43"/>
    </location>
</feature>
<reference evidence="21" key="1">
    <citation type="submission" date="2015-10" db="EMBL/GenBank/DDBJ databases">
        <title>Draft genome sequence of Salegentibacter mishustinae KCTC 12263.</title>
        <authorList>
            <person name="Lin W."/>
            <person name="Zheng Q."/>
        </authorList>
    </citation>
    <scope>NUCLEOTIDE SEQUENCE [LARGE SCALE GENOMIC DNA]</scope>
    <source>
        <strain evidence="21">KCTC 12263</strain>
    </source>
</reference>
<dbReference type="GO" id="GO:0004715">
    <property type="term" value="F:non-membrane spanning protein tyrosine kinase activity"/>
    <property type="evidence" value="ECO:0007669"/>
    <property type="project" value="UniProtKB-EC"/>
</dbReference>
<dbReference type="EMBL" id="LKTP01000023">
    <property type="protein sequence ID" value="KRG28313.1"/>
    <property type="molecule type" value="Genomic_DNA"/>
</dbReference>
<feature type="coiled-coil region" evidence="16">
    <location>
        <begin position="352"/>
        <end position="422"/>
    </location>
</feature>
<evidence type="ECO:0000256" key="8">
    <source>
        <dbReference type="ARBA" id="ARBA00022692"/>
    </source>
</evidence>
<keyword evidence="14" id="KW-0829">Tyrosine-protein kinase</keyword>
<keyword evidence="22" id="KW-1185">Reference proteome</keyword>
<evidence type="ECO:0000256" key="14">
    <source>
        <dbReference type="ARBA" id="ARBA00023137"/>
    </source>
</evidence>
<dbReference type="PANTHER" id="PTHR32309">
    <property type="entry name" value="TYROSINE-PROTEIN KINASE"/>
    <property type="match status" value="1"/>
</dbReference>
<dbReference type="NCBIfam" id="TIGR01007">
    <property type="entry name" value="eps_fam"/>
    <property type="match status" value="1"/>
</dbReference>
<keyword evidence="10" id="KW-0418">Kinase</keyword>
<dbReference type="STRING" id="270918.APR42_05865"/>
<dbReference type="GO" id="GO:0005886">
    <property type="term" value="C:plasma membrane"/>
    <property type="evidence" value="ECO:0007669"/>
    <property type="project" value="UniProtKB-SubCell"/>
</dbReference>
<proteinExistence type="inferred from homology"/>
<dbReference type="Pfam" id="PF02706">
    <property type="entry name" value="Wzz"/>
    <property type="match status" value="1"/>
</dbReference>
<keyword evidence="16" id="KW-0175">Coiled coil</keyword>
<dbReference type="Gene3D" id="3.40.50.300">
    <property type="entry name" value="P-loop containing nucleotide triphosphate hydrolases"/>
    <property type="match status" value="1"/>
</dbReference>
<evidence type="ECO:0000256" key="6">
    <source>
        <dbReference type="ARBA" id="ARBA00022519"/>
    </source>
</evidence>
<keyword evidence="11" id="KW-0067">ATP-binding</keyword>
<evidence type="ECO:0000256" key="2">
    <source>
        <dbReference type="ARBA" id="ARBA00007316"/>
    </source>
</evidence>
<keyword evidence="6" id="KW-0997">Cell inner membrane</keyword>
<comment type="similarity">
    <text evidence="3">Belongs to the etk/wzc family.</text>
</comment>
<dbReference type="AlphaFoldDB" id="A0A0Q9Z8F1"/>
<dbReference type="InterPro" id="IPR027417">
    <property type="entry name" value="P-loop_NTPase"/>
</dbReference>
<dbReference type="InterPro" id="IPR005702">
    <property type="entry name" value="Wzc-like_C"/>
</dbReference>
<dbReference type="CDD" id="cd05387">
    <property type="entry name" value="BY-kinase"/>
    <property type="match status" value="1"/>
</dbReference>
<keyword evidence="5" id="KW-1003">Cell membrane</keyword>
<name>A0A0Q9Z8F1_9FLAO</name>
<evidence type="ECO:0000256" key="10">
    <source>
        <dbReference type="ARBA" id="ARBA00022777"/>
    </source>
</evidence>
<evidence type="ECO:0000256" key="3">
    <source>
        <dbReference type="ARBA" id="ARBA00008883"/>
    </source>
</evidence>
<evidence type="ECO:0000256" key="1">
    <source>
        <dbReference type="ARBA" id="ARBA00004429"/>
    </source>
</evidence>